<protein>
    <recommendedName>
        <fullName evidence="3">DUF1905 domain-containing protein</fullName>
    </recommendedName>
</protein>
<dbReference type="Gene3D" id="2.40.30.100">
    <property type="entry name" value="AF2212/PG0164-like"/>
    <property type="match status" value="1"/>
</dbReference>
<accession>A0ABX2Y5Q6</accession>
<dbReference type="InterPro" id="IPR015018">
    <property type="entry name" value="DUF1905"/>
</dbReference>
<dbReference type="SUPFAM" id="SSF141694">
    <property type="entry name" value="AF2212/PG0164-like"/>
    <property type="match status" value="1"/>
</dbReference>
<reference evidence="1 2" key="1">
    <citation type="submission" date="2016-06" db="EMBL/GenBank/DDBJ databases">
        <title>Genome sequence of Oerskovia enterophila DSM 43852.</title>
        <authorList>
            <person name="Poehlein A."/>
            <person name="Jag V."/>
            <person name="Bengelsdorf F.R."/>
            <person name="Daniel R."/>
            <person name="Duerre P."/>
        </authorList>
    </citation>
    <scope>NUCLEOTIDE SEQUENCE [LARGE SCALE GENOMIC DNA]</scope>
    <source>
        <strain evidence="1 2">DSM 43852</strain>
    </source>
</reference>
<gene>
    <name evidence="1" type="ORF">OERS_14910</name>
</gene>
<dbReference type="Pfam" id="PF13376">
    <property type="entry name" value="OmdA"/>
    <property type="match status" value="1"/>
</dbReference>
<organism evidence="1 2">
    <name type="scientific">Oerskovia enterophila</name>
    <dbReference type="NCBI Taxonomy" id="43678"/>
    <lineage>
        <taxon>Bacteria</taxon>
        <taxon>Bacillati</taxon>
        <taxon>Actinomycetota</taxon>
        <taxon>Actinomycetes</taxon>
        <taxon>Micrococcales</taxon>
        <taxon>Cellulomonadaceae</taxon>
        <taxon>Oerskovia</taxon>
    </lineage>
</organism>
<evidence type="ECO:0000313" key="2">
    <source>
        <dbReference type="Proteomes" id="UP000093412"/>
    </source>
</evidence>
<dbReference type="RefSeq" id="WP_139107739.1">
    <property type="nucleotide sequence ID" value="NZ_MAQA01000013.1"/>
</dbReference>
<comment type="caution">
    <text evidence="1">The sequence shown here is derived from an EMBL/GenBank/DDBJ whole genome shotgun (WGS) entry which is preliminary data.</text>
</comment>
<evidence type="ECO:0008006" key="3">
    <source>
        <dbReference type="Google" id="ProtNLM"/>
    </source>
</evidence>
<keyword evidence="2" id="KW-1185">Reference proteome</keyword>
<dbReference type="EMBL" id="MAQA01000013">
    <property type="protein sequence ID" value="OCI31820.1"/>
    <property type="molecule type" value="Genomic_DNA"/>
</dbReference>
<proteinExistence type="predicted"/>
<name>A0ABX2Y5Q6_9CELL</name>
<dbReference type="Pfam" id="PF08922">
    <property type="entry name" value="DUF1905"/>
    <property type="match status" value="1"/>
</dbReference>
<evidence type="ECO:0000313" key="1">
    <source>
        <dbReference type="EMBL" id="OCI31820.1"/>
    </source>
</evidence>
<sequence>MPTWTNPGLLEFDAVITRSSERGAGSFVAFPGDVSELFGARGRVPVATTIDGVPYRGSLVTYGGPHLLGVLKAVQEQIGKGPGDTVHVRLELDDAPRVVALAPDVEAALAAGGVLDAFRAMSYSHQREYAAWVEDAKRPATRVSRIDRTVERVRAGLRLK</sequence>
<dbReference type="Proteomes" id="UP000093412">
    <property type="component" value="Unassembled WGS sequence"/>
</dbReference>
<dbReference type="InterPro" id="IPR037079">
    <property type="entry name" value="AF2212/PG0164-like_sf"/>
</dbReference>